<gene>
    <name evidence="1" type="ORF">TBIB3V08_LOCUS5597</name>
</gene>
<proteinExistence type="predicted"/>
<sequence>MNVPRGCGEAGRAVLVRRADVTHALCTQALSQSSVSEGDATLEGGREGRMDCRGVFRWRRLVDFLIAVSGALGLQVEWGDEHRALCLQGLHPLAPPIMGSSDHAGPGVASTLAGPITGPDLKEQMPEQYHVVNKERASSAKVPPMDMSGLSLREGMCGEGGPEHWAQLWIPRVVLKSSLGIMAVACDYNDNGVLFTRLVSSQCCSV</sequence>
<name>A0A7R9EZ86_9NEOP</name>
<accession>A0A7R9EZ86</accession>
<dbReference type="AlphaFoldDB" id="A0A7R9EZ86"/>
<organism evidence="1">
    <name type="scientific">Timema bartmani</name>
    <dbReference type="NCBI Taxonomy" id="61472"/>
    <lineage>
        <taxon>Eukaryota</taxon>
        <taxon>Metazoa</taxon>
        <taxon>Ecdysozoa</taxon>
        <taxon>Arthropoda</taxon>
        <taxon>Hexapoda</taxon>
        <taxon>Insecta</taxon>
        <taxon>Pterygota</taxon>
        <taxon>Neoptera</taxon>
        <taxon>Polyneoptera</taxon>
        <taxon>Phasmatodea</taxon>
        <taxon>Timematodea</taxon>
        <taxon>Timematoidea</taxon>
        <taxon>Timematidae</taxon>
        <taxon>Timema</taxon>
    </lineage>
</organism>
<dbReference type="EMBL" id="OD566020">
    <property type="protein sequence ID" value="CAD7443187.1"/>
    <property type="molecule type" value="Genomic_DNA"/>
</dbReference>
<reference evidence="1" key="1">
    <citation type="submission" date="2020-11" db="EMBL/GenBank/DDBJ databases">
        <authorList>
            <person name="Tran Van P."/>
        </authorList>
    </citation>
    <scope>NUCLEOTIDE SEQUENCE</scope>
</reference>
<protein>
    <submittedName>
        <fullName evidence="1">Uncharacterized protein</fullName>
    </submittedName>
</protein>
<evidence type="ECO:0000313" key="1">
    <source>
        <dbReference type="EMBL" id="CAD7443187.1"/>
    </source>
</evidence>